<dbReference type="KEGG" id="slb:AWJ20_2250"/>
<organism evidence="2 3">
    <name type="scientific">Sugiyamaella lignohabitans</name>
    <dbReference type="NCBI Taxonomy" id="796027"/>
    <lineage>
        <taxon>Eukaryota</taxon>
        <taxon>Fungi</taxon>
        <taxon>Dikarya</taxon>
        <taxon>Ascomycota</taxon>
        <taxon>Saccharomycotina</taxon>
        <taxon>Dipodascomycetes</taxon>
        <taxon>Dipodascales</taxon>
        <taxon>Trichomonascaceae</taxon>
        <taxon>Sugiyamaella</taxon>
    </lineage>
</organism>
<dbReference type="Proteomes" id="UP000189580">
    <property type="component" value="Chromosome b"/>
</dbReference>
<reference evidence="2 3" key="1">
    <citation type="submission" date="2016-02" db="EMBL/GenBank/DDBJ databases">
        <title>Complete genome sequence and transcriptome regulation of the pentose utilising yeast Sugiyamaella lignohabitans.</title>
        <authorList>
            <person name="Bellasio M."/>
            <person name="Peymann A."/>
            <person name="Valli M."/>
            <person name="Sipitzky M."/>
            <person name="Graf A."/>
            <person name="Sauer M."/>
            <person name="Marx H."/>
            <person name="Mattanovich D."/>
        </authorList>
    </citation>
    <scope>NUCLEOTIDE SEQUENCE [LARGE SCALE GENOMIC DNA]</scope>
    <source>
        <strain evidence="2 3">CBS 10342</strain>
    </source>
</reference>
<protein>
    <submittedName>
        <fullName evidence="2">Pentatricopeptide repeat-containing protein At1g63130, mitochondrial</fullName>
    </submittedName>
</protein>
<dbReference type="PANTHER" id="PTHR47932:SF44">
    <property type="entry name" value="MIOREX COMPLEX COMPONENT 1"/>
    <property type="match status" value="1"/>
</dbReference>
<dbReference type="AlphaFoldDB" id="A0A167EZR7"/>
<proteinExistence type="predicted"/>
<dbReference type="RefSeq" id="XP_018737122.1">
    <property type="nucleotide sequence ID" value="XM_018879183.1"/>
</dbReference>
<dbReference type="Gene3D" id="1.25.40.10">
    <property type="entry name" value="Tetratricopeptide repeat domain"/>
    <property type="match status" value="1"/>
</dbReference>
<dbReference type="GeneID" id="30034141"/>
<evidence type="ECO:0000313" key="2">
    <source>
        <dbReference type="EMBL" id="ANB14645.1"/>
    </source>
</evidence>
<sequence length="900" mass="102689">MRALSRLAAGSLRPRLRNISQQNAGALLVCNSIGLELLEHRLLVPSHGPTPTIIKRNYNPFKKQPKWESDTKKSKNTEECDQLARKLRESLASQADSKQVKKIIFDLVNVSQHRVSGEYIPLIERALQKFHFLSKKSKLLSIDEVQTLYRSVVQLDATAGSNMDADKDKVDPARGWLLQSSVSQSSSESTLITKLYSVLYNSQSQLPTTDRVQNGLLYMKYLRSENLIVESRKLLTALIQDATILASLDEPTILQFTSIIQNINPDVDSLIALYEILGSTGSLSLTLFHEGILAFTEIASKHPENESTQQLMKFLNSTIFIDSKLEPTRETIIIALDCCLTLSSAECGKRLLRTLVKPRLDDLLADDSDPESSLQFYELLLMSCSKFGEDVATGKKIVDRILTSFTPDQMAKETWDVLAQWTVYYSPDTDVLETLIDQMVEHGFNPDEVTLSDVVSIAIGAAKRTDKYIDSVVNMFNLKFDVDSNVQTFAFLIDRKLHSCDLEAAQKLFQNSITASGCDWGVDSQRHIPTLDRLLVALCTSPPVDQRNVFEVYQQVLMFTRTVGYNAQCELLKMFLSIGNSYDVELFIKEQFGDRPGLPWQAYSEIYHVMFDYIMTCKDYKLAWDIYGLLNGLIKLPYESYYTAMELFCRLGRPDAALLILKYLRVRSRKEAIPSPDRNMYILLFNEFGKTLYEEGVQELQGLLRTDLYTESDIEIMNSILGAYCNLQDPHRTKNTWLEINGFPEGQGVNNDTITIMIKHLTRYSLPEVEKLWVSFPETYNLTPDADNLRQYVIANCYHGYYMRALEVTKHMEQTYGIVPGRDIIEALYNWTMLDSRKKLVEKWAIETHPDTWKQLQESNSLKTYVLPDNVDNDSEDNLRAQTIQTMEADDHKNSTLITR</sequence>
<dbReference type="EMBL" id="CP014503">
    <property type="protein sequence ID" value="ANB14645.1"/>
    <property type="molecule type" value="Genomic_DNA"/>
</dbReference>
<dbReference type="PANTHER" id="PTHR47932">
    <property type="entry name" value="ATPASE EXPRESSION PROTEIN 3"/>
    <property type="match status" value="1"/>
</dbReference>
<accession>A0A167EZR7</accession>
<dbReference type="InterPro" id="IPR011990">
    <property type="entry name" value="TPR-like_helical_dom_sf"/>
</dbReference>
<keyword evidence="3" id="KW-1185">Reference proteome</keyword>
<evidence type="ECO:0000256" key="1">
    <source>
        <dbReference type="ARBA" id="ARBA00022737"/>
    </source>
</evidence>
<keyword evidence="1" id="KW-0677">Repeat</keyword>
<name>A0A167EZR7_9ASCO</name>
<gene>
    <name evidence="2" type="primary">AEP3</name>
    <name evidence="2" type="ORF">AWJ20_2250</name>
</gene>
<evidence type="ECO:0000313" key="3">
    <source>
        <dbReference type="Proteomes" id="UP000189580"/>
    </source>
</evidence>
<dbReference type="OrthoDB" id="185373at2759"/>